<evidence type="ECO:0000313" key="1">
    <source>
        <dbReference type="EMBL" id="KAF9515802.1"/>
    </source>
</evidence>
<comment type="caution">
    <text evidence="1">The sequence shown here is derived from an EMBL/GenBank/DDBJ whole genome shotgun (WGS) entry which is preliminary data.</text>
</comment>
<accession>A0A9P6B1N4</accession>
<dbReference type="EMBL" id="MU128946">
    <property type="protein sequence ID" value="KAF9515802.1"/>
    <property type="molecule type" value="Genomic_DNA"/>
</dbReference>
<keyword evidence="2" id="KW-1185">Reference proteome</keyword>
<evidence type="ECO:0000313" key="2">
    <source>
        <dbReference type="Proteomes" id="UP000886523"/>
    </source>
</evidence>
<name>A0A9P6B1N4_9AGAM</name>
<protein>
    <submittedName>
        <fullName evidence="1">Uncharacterized protein</fullName>
    </submittedName>
</protein>
<dbReference type="AlphaFoldDB" id="A0A9P6B1N4"/>
<reference evidence="1" key="1">
    <citation type="journal article" date="2020" name="Nat. Commun.">
        <title>Large-scale genome sequencing of mycorrhizal fungi provides insights into the early evolution of symbiotic traits.</title>
        <authorList>
            <person name="Miyauchi S."/>
            <person name="Kiss E."/>
            <person name="Kuo A."/>
            <person name="Drula E."/>
            <person name="Kohler A."/>
            <person name="Sanchez-Garcia M."/>
            <person name="Morin E."/>
            <person name="Andreopoulos B."/>
            <person name="Barry K.W."/>
            <person name="Bonito G."/>
            <person name="Buee M."/>
            <person name="Carver A."/>
            <person name="Chen C."/>
            <person name="Cichocki N."/>
            <person name="Clum A."/>
            <person name="Culley D."/>
            <person name="Crous P.W."/>
            <person name="Fauchery L."/>
            <person name="Girlanda M."/>
            <person name="Hayes R.D."/>
            <person name="Keri Z."/>
            <person name="LaButti K."/>
            <person name="Lipzen A."/>
            <person name="Lombard V."/>
            <person name="Magnuson J."/>
            <person name="Maillard F."/>
            <person name="Murat C."/>
            <person name="Nolan M."/>
            <person name="Ohm R.A."/>
            <person name="Pangilinan J."/>
            <person name="Pereira M.F."/>
            <person name="Perotto S."/>
            <person name="Peter M."/>
            <person name="Pfister S."/>
            <person name="Riley R."/>
            <person name="Sitrit Y."/>
            <person name="Stielow J.B."/>
            <person name="Szollosi G."/>
            <person name="Zifcakova L."/>
            <person name="Stursova M."/>
            <person name="Spatafora J.W."/>
            <person name="Tedersoo L."/>
            <person name="Vaario L.M."/>
            <person name="Yamada A."/>
            <person name="Yan M."/>
            <person name="Wang P."/>
            <person name="Xu J."/>
            <person name="Bruns T."/>
            <person name="Baldrian P."/>
            <person name="Vilgalys R."/>
            <person name="Dunand C."/>
            <person name="Henrissat B."/>
            <person name="Grigoriev I.V."/>
            <person name="Hibbett D."/>
            <person name="Nagy L.G."/>
            <person name="Martin F.M."/>
        </authorList>
    </citation>
    <scope>NUCLEOTIDE SEQUENCE</scope>
    <source>
        <strain evidence="1">UP504</strain>
    </source>
</reference>
<gene>
    <name evidence="1" type="ORF">BS47DRAFT_1360761</name>
</gene>
<organism evidence="1 2">
    <name type="scientific">Hydnum rufescens UP504</name>
    <dbReference type="NCBI Taxonomy" id="1448309"/>
    <lineage>
        <taxon>Eukaryota</taxon>
        <taxon>Fungi</taxon>
        <taxon>Dikarya</taxon>
        <taxon>Basidiomycota</taxon>
        <taxon>Agaricomycotina</taxon>
        <taxon>Agaricomycetes</taxon>
        <taxon>Cantharellales</taxon>
        <taxon>Hydnaceae</taxon>
        <taxon>Hydnum</taxon>
    </lineage>
</organism>
<sequence length="698" mass="77011">MGGETIEGAVWRGRVAESRGGPGLPGTSTALALTAGEEIGAAMSNSFIHVTTDSLRAIKPGLEVYIHPGELGFISAPELGLMGLITIETAEMLVDLQWLEAARFGSGGSLASSSGLAPKEWSMDTSRHDWLHSRGPMYTIAVHAKTKVAFLEKMYHDWFEKYHWNLDIDKEPNPEDIFIEPIDEEGILQKNKSIILREECLAHWSFTHYDDTHPAKPKIQAPTPFPTFTGATLLNAIAKMVVSGQLKPKLAQIKHIYSSVHYKEKVKPLVPACWAADKGWIGPRGKPFTQVSSSQALMKEMWEAKSVTVWEEIEELCQQKFVKAMEMYEKLWTRGSKTCQEFQNAIESIPPDCVDIGDNPYWFYDFNPCQGSFACSSSVHKGQTTGENLLDFGNFMQDLFNTIFIPRFIECNQLSLGSKVATPVAEDSVTMNPSSVTTSTIENPPPPILGDSVTINPSSMMTSTIKNPPPPVEEAQVMQQSSRNSLHVHPIPSNDLDILGSNYHNSEDEFATFGGGSPQNAMLLPPNLLVIIVVIDKGFIGIRNPNTALLRNAFYTAISISSLPQPHMHFYMVVKSPPSDAALALSSPGVIDDDPKWYSQHLKCANSLASSNGACFRPHGLLWRRLLVIKSQVLTYMPDLLDVTKIKAFVKAWLSWWAICQPKWRIQKPNAGGFSPSSGKGDWSSLHIGRNNGSLLGS</sequence>
<proteinExistence type="predicted"/>
<dbReference type="Proteomes" id="UP000886523">
    <property type="component" value="Unassembled WGS sequence"/>
</dbReference>